<dbReference type="Proteomes" id="UP000660729">
    <property type="component" value="Unassembled WGS sequence"/>
</dbReference>
<dbReference type="Pfam" id="PF13193">
    <property type="entry name" value="AMP-binding_C"/>
    <property type="match status" value="1"/>
</dbReference>
<feature type="domain" description="AMP-dependent synthetase/ligase" evidence="1">
    <location>
        <begin position="30"/>
        <end position="396"/>
    </location>
</feature>
<protein>
    <submittedName>
        <fullName evidence="3">Phenylacetyl-CoA ligase epaB</fullName>
    </submittedName>
</protein>
<dbReference type="GO" id="GO:0016405">
    <property type="term" value="F:CoA-ligase activity"/>
    <property type="evidence" value="ECO:0007669"/>
    <property type="project" value="TreeGrafter"/>
</dbReference>
<keyword evidence="4" id="KW-1185">Reference proteome</keyword>
<keyword evidence="3" id="KW-0436">Ligase</keyword>
<dbReference type="Gene3D" id="3.30.300.30">
    <property type="match status" value="1"/>
</dbReference>
<proteinExistence type="predicted"/>
<dbReference type="GO" id="GO:0019748">
    <property type="term" value="P:secondary metabolic process"/>
    <property type="evidence" value="ECO:0007669"/>
    <property type="project" value="TreeGrafter"/>
</dbReference>
<dbReference type="OrthoDB" id="6509636at2759"/>
<dbReference type="CDD" id="cd05911">
    <property type="entry name" value="Firefly_Luc_like"/>
    <property type="match status" value="1"/>
</dbReference>
<evidence type="ECO:0000313" key="4">
    <source>
        <dbReference type="Proteomes" id="UP000660729"/>
    </source>
</evidence>
<gene>
    <name evidence="3" type="ORF">HII31_09654</name>
</gene>
<dbReference type="InterPro" id="IPR025110">
    <property type="entry name" value="AMP-bd_C"/>
</dbReference>
<dbReference type="SUPFAM" id="SSF56801">
    <property type="entry name" value="Acetyl-CoA synthetase-like"/>
    <property type="match status" value="1"/>
</dbReference>
<dbReference type="PANTHER" id="PTHR24096">
    <property type="entry name" value="LONG-CHAIN-FATTY-ACID--COA LIGASE"/>
    <property type="match status" value="1"/>
</dbReference>
<name>A0A8H6RAJ6_9PEZI</name>
<reference evidence="3" key="1">
    <citation type="submission" date="2020-04" db="EMBL/GenBank/DDBJ databases">
        <title>Draft genome resource of the tomato pathogen Pseudocercospora fuligena.</title>
        <authorList>
            <person name="Zaccaron A."/>
        </authorList>
    </citation>
    <scope>NUCLEOTIDE SEQUENCE</scope>
    <source>
        <strain evidence="3">PF001</strain>
    </source>
</reference>
<dbReference type="PANTHER" id="PTHR24096:SF265">
    <property type="entry name" value="ENZYME, PUTATIVE (AFU_ORTHOLOGUE AFUA_5G14270)-RELATED"/>
    <property type="match status" value="1"/>
</dbReference>
<dbReference type="InterPro" id="IPR020845">
    <property type="entry name" value="AMP-binding_CS"/>
</dbReference>
<evidence type="ECO:0000259" key="2">
    <source>
        <dbReference type="Pfam" id="PF13193"/>
    </source>
</evidence>
<dbReference type="InterPro" id="IPR042099">
    <property type="entry name" value="ANL_N_sf"/>
</dbReference>
<dbReference type="PROSITE" id="PS00455">
    <property type="entry name" value="AMP_BINDING"/>
    <property type="match status" value="1"/>
</dbReference>
<dbReference type="Pfam" id="PF00501">
    <property type="entry name" value="AMP-binding"/>
    <property type="match status" value="1"/>
</dbReference>
<organism evidence="3 4">
    <name type="scientific">Pseudocercospora fuligena</name>
    <dbReference type="NCBI Taxonomy" id="685502"/>
    <lineage>
        <taxon>Eukaryota</taxon>
        <taxon>Fungi</taxon>
        <taxon>Dikarya</taxon>
        <taxon>Ascomycota</taxon>
        <taxon>Pezizomycotina</taxon>
        <taxon>Dothideomycetes</taxon>
        <taxon>Dothideomycetidae</taxon>
        <taxon>Mycosphaerellales</taxon>
        <taxon>Mycosphaerellaceae</taxon>
        <taxon>Pseudocercospora</taxon>
    </lineage>
</organism>
<dbReference type="Gene3D" id="3.40.50.12780">
    <property type="entry name" value="N-terminal domain of ligase-like"/>
    <property type="match status" value="1"/>
</dbReference>
<comment type="caution">
    <text evidence="3">The sequence shown here is derived from an EMBL/GenBank/DDBJ whole genome shotgun (WGS) entry which is preliminary data.</text>
</comment>
<evidence type="ECO:0000259" key="1">
    <source>
        <dbReference type="Pfam" id="PF00501"/>
    </source>
</evidence>
<dbReference type="InterPro" id="IPR000873">
    <property type="entry name" value="AMP-dep_synth/lig_dom"/>
</dbReference>
<sequence>MPLLAQTHLDIPTKDLISWCQDNHSTYDQNKAIYVDTATGDTISANQAYKYIRQLVAGFRAAGLKRGDCVCIHSFNNLYYPILVQGIVAAGGVFVGTNPSYTAYELEHAIKTSKARYMIAEPDLLDAPKKVARQLGLTDDRILLLSDDANSQHATWRSLLRHGEQDWVRFNDLETAKNTTAFLMFSSGTTGLPKAAQLSHYNLVAEHTLVHENPHHPSPFPVSMPCPLPLFHAAMAPYVHTSALRSGLTAYIMRRFEPSAYLAAIKKYSITRLMMVPPMVIAVLNLSHTEPARVRASLASVRSVVAGAAPSDAATQNKLATFLPQSAAFTQLWAMTETSCIATYFYPPKSDSSGSVGRLMPDMDCKLIDSDGKEIGPYDVQGELCVRGPTVIRGYLDNPKANTESWDDEGYFHTGDIAVLSSKNDLWYIVDRNKELIKVRGFQVSPAEVEGVLLSHPSIKEAAVFGIVVGGKGEVPRAHIIKREGIELSEEEVKDWIKDKLARYK</sequence>
<accession>A0A8H6RAJ6</accession>
<dbReference type="AlphaFoldDB" id="A0A8H6RAJ6"/>
<evidence type="ECO:0000313" key="3">
    <source>
        <dbReference type="EMBL" id="KAF7189031.1"/>
    </source>
</evidence>
<dbReference type="InterPro" id="IPR045851">
    <property type="entry name" value="AMP-bd_C_sf"/>
</dbReference>
<dbReference type="EMBL" id="JABCIY010000197">
    <property type="protein sequence ID" value="KAF7189031.1"/>
    <property type="molecule type" value="Genomic_DNA"/>
</dbReference>
<feature type="domain" description="AMP-binding enzyme C-terminal" evidence="2">
    <location>
        <begin position="448"/>
        <end position="505"/>
    </location>
</feature>